<proteinExistence type="inferred from homology"/>
<dbReference type="PROSITE" id="PS51318">
    <property type="entry name" value="TAT"/>
    <property type="match status" value="1"/>
</dbReference>
<dbReference type="GO" id="GO:0042597">
    <property type="term" value="C:periplasmic space"/>
    <property type="evidence" value="ECO:0007669"/>
    <property type="project" value="UniProtKB-SubCell"/>
</dbReference>
<dbReference type="EMBL" id="CADCWG010000180">
    <property type="protein sequence ID" value="CAA9562901.1"/>
    <property type="molecule type" value="Genomic_DNA"/>
</dbReference>
<feature type="region of interest" description="Disordered" evidence="3">
    <location>
        <begin position="1"/>
        <end position="22"/>
    </location>
</feature>
<reference evidence="4" key="1">
    <citation type="submission" date="2020-02" db="EMBL/GenBank/DDBJ databases">
        <authorList>
            <person name="Meier V. D."/>
        </authorList>
    </citation>
    <scope>NUCLEOTIDE SEQUENCE</scope>
    <source>
        <strain evidence="4">AVDCRST_MAG49</strain>
    </source>
</reference>
<evidence type="ECO:0000256" key="3">
    <source>
        <dbReference type="SAM" id="MobiDB-lite"/>
    </source>
</evidence>
<dbReference type="PANTHER" id="PTHR43649:SF16">
    <property type="entry name" value="SUGAR-BINDING LIPOPROTEIN"/>
    <property type="match status" value="1"/>
</dbReference>
<evidence type="ECO:0000256" key="2">
    <source>
        <dbReference type="ARBA" id="ARBA00008520"/>
    </source>
</evidence>
<evidence type="ECO:0000256" key="1">
    <source>
        <dbReference type="ARBA" id="ARBA00004418"/>
    </source>
</evidence>
<dbReference type="InterPro" id="IPR006311">
    <property type="entry name" value="TAT_signal"/>
</dbReference>
<accession>A0A6J4UYG2</accession>
<evidence type="ECO:0000313" key="4">
    <source>
        <dbReference type="EMBL" id="CAA9562901.1"/>
    </source>
</evidence>
<evidence type="ECO:0008006" key="5">
    <source>
        <dbReference type="Google" id="ProtNLM"/>
    </source>
</evidence>
<sequence>MGDETAAGRGETDGETRARRVDRRTLIRVGGMAATVGTVGRVARPSTGRAVAQATPSGEPVTVTDNGLPPENQPEQVEVYEQIVERYESANPNVTVESTANAWDPQTFPARLAAGELEDAFNVPYTEPQGIIARGQAADITEYLQAWPSFPSYNPNALQVVSDAEGRIYGIPIFGYALGLMYNRTFFEEAGLDPDSPPATWDDLRSAAKALTGDGRAGFAETSTDNQGGWHFTAWTYSAGGTLEEVDAEGGATAVFNSEEGVAALQLLKGMRFEDEAMTDRQLLNQDDTREMMATGQIAMCVQAPDSLPWIADRYPDVDMEQFGFGILPQNGGNATLAGGSVWMFNPNSEPEVIQAAVDWILFKEFDLENLDARLAADQERGALIGAPESPIFTGEYLEQRQEVFARYANAPTENYRAFIEGSATLELRGEPPVETQQLYAAIDPAVQAVLTDEGADPQELLDEAAEQFQSQVLDRL</sequence>
<dbReference type="Pfam" id="PF01547">
    <property type="entry name" value="SBP_bac_1"/>
    <property type="match status" value="1"/>
</dbReference>
<dbReference type="SUPFAM" id="SSF53850">
    <property type="entry name" value="Periplasmic binding protein-like II"/>
    <property type="match status" value="1"/>
</dbReference>
<name>A0A6J4UYG2_9BACT</name>
<dbReference type="Gene3D" id="3.40.190.10">
    <property type="entry name" value="Periplasmic binding protein-like II"/>
    <property type="match status" value="1"/>
</dbReference>
<feature type="region of interest" description="Disordered" evidence="3">
    <location>
        <begin position="45"/>
        <end position="72"/>
    </location>
</feature>
<organism evidence="4">
    <name type="scientific">uncultured Thermomicrobiales bacterium</name>
    <dbReference type="NCBI Taxonomy" id="1645740"/>
    <lineage>
        <taxon>Bacteria</taxon>
        <taxon>Pseudomonadati</taxon>
        <taxon>Thermomicrobiota</taxon>
        <taxon>Thermomicrobia</taxon>
        <taxon>Thermomicrobiales</taxon>
        <taxon>environmental samples</taxon>
    </lineage>
</organism>
<comment type="similarity">
    <text evidence="2">Belongs to the bacterial solute-binding protein 1 family.</text>
</comment>
<dbReference type="CDD" id="cd13585">
    <property type="entry name" value="PBP2_TMBP_like"/>
    <property type="match status" value="1"/>
</dbReference>
<dbReference type="InterPro" id="IPR006059">
    <property type="entry name" value="SBP"/>
</dbReference>
<gene>
    <name evidence="4" type="ORF">AVDCRST_MAG49-2657</name>
</gene>
<comment type="subcellular location">
    <subcellularLocation>
        <location evidence="1">Periplasm</location>
    </subcellularLocation>
</comment>
<dbReference type="AlphaFoldDB" id="A0A6J4UYG2"/>
<dbReference type="InterPro" id="IPR050490">
    <property type="entry name" value="Bact_solute-bd_prot1"/>
</dbReference>
<feature type="compositionally biased region" description="Basic and acidic residues" evidence="3">
    <location>
        <begin position="10"/>
        <end position="22"/>
    </location>
</feature>
<dbReference type="PANTHER" id="PTHR43649">
    <property type="entry name" value="ARABINOSE-BINDING PROTEIN-RELATED"/>
    <property type="match status" value="1"/>
</dbReference>
<protein>
    <recommendedName>
        <fullName evidence="5">ABC transporter, substrate-binding protein (Cluster 1, maltose/g3p/polyamine/iron)</fullName>
    </recommendedName>
</protein>